<reference evidence="2" key="1">
    <citation type="submission" date="2022-01" db="UniProtKB">
        <authorList>
            <consortium name="EnsemblMetazoa"/>
        </authorList>
    </citation>
    <scope>IDENTIFICATION</scope>
</reference>
<name>A0A8I6TBX5_CIMLE</name>
<keyword evidence="3" id="KW-1185">Reference proteome</keyword>
<feature type="signal peptide" evidence="1">
    <location>
        <begin position="1"/>
        <end position="24"/>
    </location>
</feature>
<dbReference type="Proteomes" id="UP000494040">
    <property type="component" value="Unassembled WGS sequence"/>
</dbReference>
<protein>
    <recommendedName>
        <fullName evidence="4">Serine protease</fullName>
    </recommendedName>
</protein>
<sequence>MSRFTIIFTFIACFMTLFKIKCDGMPQFEMYIKGGNAPMCRAYIIGDFWALTTKFCVLNKDVNSLALFNFAGAIFHPVKNMDTTGSKFSHLDIALLKVEKSMVEQGMVVISPDMPQEGAQLYESVKLINTTVISYDNCTKIYGNFSGTFCSTQNSIIQPSSGLFENGMLTGISISYGRVTNSVSAAYVTSWILDTMSEIKQ</sequence>
<dbReference type="GeneID" id="106662481"/>
<dbReference type="EnsemblMetazoa" id="XM_014386599.2">
    <property type="protein sequence ID" value="XP_014242085.1"/>
    <property type="gene ID" value="LOC106662481"/>
</dbReference>
<dbReference type="KEGG" id="clec:106662481"/>
<dbReference type="SUPFAM" id="SSF50494">
    <property type="entry name" value="Trypsin-like serine proteases"/>
    <property type="match status" value="1"/>
</dbReference>
<feature type="chain" id="PRO_5035286564" description="Serine protease" evidence="1">
    <location>
        <begin position="25"/>
        <end position="201"/>
    </location>
</feature>
<evidence type="ECO:0000256" key="1">
    <source>
        <dbReference type="SAM" id="SignalP"/>
    </source>
</evidence>
<proteinExistence type="predicted"/>
<evidence type="ECO:0008006" key="4">
    <source>
        <dbReference type="Google" id="ProtNLM"/>
    </source>
</evidence>
<keyword evidence="1" id="KW-0732">Signal</keyword>
<organism evidence="2 3">
    <name type="scientific">Cimex lectularius</name>
    <name type="common">Bed bug</name>
    <name type="synonym">Acanthia lectularia</name>
    <dbReference type="NCBI Taxonomy" id="79782"/>
    <lineage>
        <taxon>Eukaryota</taxon>
        <taxon>Metazoa</taxon>
        <taxon>Ecdysozoa</taxon>
        <taxon>Arthropoda</taxon>
        <taxon>Hexapoda</taxon>
        <taxon>Insecta</taxon>
        <taxon>Pterygota</taxon>
        <taxon>Neoptera</taxon>
        <taxon>Paraneoptera</taxon>
        <taxon>Hemiptera</taxon>
        <taxon>Heteroptera</taxon>
        <taxon>Panheteroptera</taxon>
        <taxon>Cimicomorpha</taxon>
        <taxon>Cimicidae</taxon>
        <taxon>Cimex</taxon>
    </lineage>
</organism>
<dbReference type="RefSeq" id="XP_014242085.1">
    <property type="nucleotide sequence ID" value="XM_014386599.2"/>
</dbReference>
<accession>A0A8I6TBX5</accession>
<dbReference type="AlphaFoldDB" id="A0A8I6TBX5"/>
<evidence type="ECO:0000313" key="2">
    <source>
        <dbReference type="EnsemblMetazoa" id="XP_014242085.1"/>
    </source>
</evidence>
<evidence type="ECO:0000313" key="3">
    <source>
        <dbReference type="Proteomes" id="UP000494040"/>
    </source>
</evidence>
<dbReference type="InterPro" id="IPR009003">
    <property type="entry name" value="Peptidase_S1_PA"/>
</dbReference>